<reference evidence="2 3" key="1">
    <citation type="submission" date="2024-02" db="EMBL/GenBank/DDBJ databases">
        <authorList>
            <person name="Chen Y."/>
            <person name="Shah S."/>
            <person name="Dougan E. K."/>
            <person name="Thang M."/>
            <person name="Chan C."/>
        </authorList>
    </citation>
    <scope>NUCLEOTIDE SEQUENCE [LARGE SCALE GENOMIC DNA]</scope>
</reference>
<keyword evidence="3" id="KW-1185">Reference proteome</keyword>
<feature type="non-terminal residue" evidence="2">
    <location>
        <position position="1"/>
    </location>
</feature>
<evidence type="ECO:0000256" key="1">
    <source>
        <dbReference type="SAM" id="MobiDB-lite"/>
    </source>
</evidence>
<sequence>DSKTHSDRAYEQKCSQVFEYQSPEVRKMHAAQKMQEKKEEEESVLKRRANAFYSDLFGRSAAYDNQEAMLSARRGKNRTSHEEHLIVHQDWSDCRTELLPGARKGQDATPQVRRSEELHQARIFGEENGSWKSPSKLEAVSHDNSEKIKYSDGMSTRQLQQGHLKATLQSDDFYKNASNIKEWEVIELHVSGLPHDADDVPTPFRRGGAAPPPSPREGKAKAKAVETGGAGRLQQIFEKYGGRGPAIPQKLAAFLGPKHGDRSRSKQSWGRVGHVEHPQQAGSSSISPEVLADLLHEVEGAIATPFGVGVWECQDERGFVHVKYPWGVAVLAAKEVDDRRSAVLRRHLDSLESLFGLLVAGLGRSDDAESDSETAEEKMPQGLGTLKRLLAWLEEAALDPKASHQKDLLDLALLLSGLVSGRAELLRLEGISSNPQLQAELMAADALRIHLGLLERLQHPKQPQSALAEHCRSWRQVLEQASSEQLVGGAWRLVRPGAKQADPLSEEEVLSSLPTARRSNLVFQMPTRLTSRPDITSVKVTAGPVIMGPARTTVVRRPSNCVINSPLTRAQRPPTLSPFSLPRPLNGTPAIAFSAALPPGPCVAPDVVRRSSVPVAFAPSTVGDLSNFWLPDRKPAPGEAWNFSPLLRSRLAAHRADPEETPLDSSPEAEGSDLQSSLPTETPATASPQTPTTPRTPQASEADVTCSLGRLKTRSLYAGARIERKVAQDRPQADGTISPVRRAKSEKTPTQARAWR</sequence>
<comment type="caution">
    <text evidence="2">The sequence shown here is derived from an EMBL/GenBank/DDBJ whole genome shotgun (WGS) entry which is preliminary data.</text>
</comment>
<feature type="region of interest" description="Disordered" evidence="1">
    <location>
        <begin position="721"/>
        <end position="756"/>
    </location>
</feature>
<evidence type="ECO:0000313" key="2">
    <source>
        <dbReference type="EMBL" id="CAK9036600.1"/>
    </source>
</evidence>
<accession>A0ABP0LBR4</accession>
<name>A0ABP0LBR4_9DINO</name>
<dbReference type="Proteomes" id="UP001642484">
    <property type="component" value="Unassembled WGS sequence"/>
</dbReference>
<evidence type="ECO:0000313" key="3">
    <source>
        <dbReference type="Proteomes" id="UP001642484"/>
    </source>
</evidence>
<feature type="compositionally biased region" description="Low complexity" evidence="1">
    <location>
        <begin position="679"/>
        <end position="700"/>
    </location>
</feature>
<feature type="region of interest" description="Disordered" evidence="1">
    <location>
        <begin position="654"/>
        <end position="707"/>
    </location>
</feature>
<feature type="compositionally biased region" description="Basic and acidic residues" evidence="1">
    <location>
        <begin position="721"/>
        <end position="732"/>
    </location>
</feature>
<proteinExistence type="predicted"/>
<feature type="region of interest" description="Disordered" evidence="1">
    <location>
        <begin position="197"/>
        <end position="221"/>
    </location>
</feature>
<protein>
    <submittedName>
        <fullName evidence="2">Uncharacterized protein</fullName>
    </submittedName>
</protein>
<gene>
    <name evidence="2" type="ORF">CCMP2556_LOCUS20350</name>
</gene>
<dbReference type="EMBL" id="CAXAMN010011892">
    <property type="protein sequence ID" value="CAK9036600.1"/>
    <property type="molecule type" value="Genomic_DNA"/>
</dbReference>
<organism evidence="2 3">
    <name type="scientific">Durusdinium trenchii</name>
    <dbReference type="NCBI Taxonomy" id="1381693"/>
    <lineage>
        <taxon>Eukaryota</taxon>
        <taxon>Sar</taxon>
        <taxon>Alveolata</taxon>
        <taxon>Dinophyceae</taxon>
        <taxon>Suessiales</taxon>
        <taxon>Symbiodiniaceae</taxon>
        <taxon>Durusdinium</taxon>
    </lineage>
</organism>